<evidence type="ECO:0000313" key="3">
    <source>
        <dbReference type="Proteomes" id="UP000295550"/>
    </source>
</evidence>
<organism evidence="2 3">
    <name type="scientific">Photorhabdus luminescens subsp. mexicana</name>
    <dbReference type="NCBI Taxonomy" id="2100167"/>
    <lineage>
        <taxon>Bacteria</taxon>
        <taxon>Pseudomonadati</taxon>
        <taxon>Pseudomonadota</taxon>
        <taxon>Gammaproteobacteria</taxon>
        <taxon>Enterobacterales</taxon>
        <taxon>Morganellaceae</taxon>
        <taxon>Photorhabdus</taxon>
    </lineage>
</organism>
<evidence type="ECO:0000256" key="1">
    <source>
        <dbReference type="SAM" id="Phobius"/>
    </source>
</evidence>
<dbReference type="EMBL" id="PUJX01000033">
    <property type="protein sequence ID" value="TDB45268.1"/>
    <property type="molecule type" value="Genomic_DNA"/>
</dbReference>
<sequence>MFINRKDASEGLIPEPGIRGEGHPFLFVAKDVINISIAYSEHPWHSSVLAKIDNSLELRQKTMQFINLEQEQSPFAVNASEKYFRKLIVDYKIRQEQFANIKAIIEKDINELDLAKVGIDTLTTQNSYEMDADVIIRQISSYLHLDEQARIVILHDPVGRQRDIVEAYSILNVWQQSYNASNIYPLTIGFYVEKLKATKNPELKKKIDDSIDSDAWENDWPKLKKVTEDFEARQAMFMKLFEAFADNPDLSYQVGGLKNYFHYFFSLQDEKETLEEEDALEFQFFSEILSGLLGNLQSSLPGQQVLAKLAAKESDSNGDGNFWRTITTGVVTVLNNDKVKSPLLKGPFIQGVDNILLGMGTFLATVCAYTHQAIYQGSSYVRQLPQKAIDQITQQLVPALLSTLGVVIEPDGRVALSEQSYQEVLKRLESKTNRHLPDPAVRQQAIGERMINWSKRLESLGNKPVITLSEVKTSVDSPVQLFTLDGAGKPSLGLLFDSSLTGVSLFLNAFTLSDVLMQTEYARNNPLQPGPTYMNLLRFSTAVIGMSADLTSIGSTLASKVNSPIVKALMNGTKVPAINIAMVNQFSRVAGSVAGYLGAIISFYDASNAFKVGNNVEGYSLVAIGTGSTILTTAVLIGAVAGTFLTAGVFTAIVVGASLLLGGSIVQASSAWSDLEKVLNNCFWGAGDEYAFWGENGRPEISKQLEVAREMDHLTKDHFLIENQEFLNLFIQPQLKIHRGFGVTTYCFILPAFQMNLSNIRGIFVASPKTSYWGEKVDYVEINRRKYTPDIFRSTKFKEAQEKAKLTLNGDTATLEVVFTETKGVFPHSSELYWYYEQSANVIAPLRYLWGEEPTAENTIKGSFDGERTL</sequence>
<keyword evidence="1" id="KW-0472">Membrane</keyword>
<keyword evidence="1" id="KW-0812">Transmembrane</keyword>
<proteinExistence type="predicted"/>
<gene>
    <name evidence="2" type="ORF">C5468_21610</name>
</gene>
<evidence type="ECO:0000313" key="2">
    <source>
        <dbReference type="EMBL" id="TDB45268.1"/>
    </source>
</evidence>
<protein>
    <submittedName>
        <fullName evidence="2">Uncharacterized protein</fullName>
    </submittedName>
</protein>
<comment type="caution">
    <text evidence="2">The sequence shown here is derived from an EMBL/GenBank/DDBJ whole genome shotgun (WGS) entry which is preliminary data.</text>
</comment>
<feature type="transmembrane region" description="Helical" evidence="1">
    <location>
        <begin position="618"/>
        <end position="641"/>
    </location>
</feature>
<accession>A0A4R4IWG7</accession>
<reference evidence="2 3" key="1">
    <citation type="journal article" date="2019" name="Int. J. Syst. Evol. Microbiol.">
        <title>Photorhabdus khanii subsp. guanajuatensis subsp. nov., isolated from Heterorhabditis atacamensis, and Photorhabdus luminescens subsp. mexicana subsp. nov., isolated from Heterorhabditis mexicana entomopathogenic nematodes.</title>
        <authorList>
            <person name="Machado R.A.R."/>
            <person name="Bruno P."/>
            <person name="Arce C.C.M."/>
            <person name="Liechti N."/>
            <person name="Kohler A."/>
            <person name="Bernal J."/>
            <person name="Bruggmann R."/>
            <person name="Turlings T.C.J."/>
        </authorList>
    </citation>
    <scope>NUCLEOTIDE SEQUENCE [LARGE SCALE GENOMIC DNA]</scope>
    <source>
        <strain evidence="2 3">MEX47-22</strain>
    </source>
</reference>
<name>A0A4R4IWG7_PHOLU</name>
<feature type="transmembrane region" description="Helical" evidence="1">
    <location>
        <begin position="647"/>
        <end position="666"/>
    </location>
</feature>
<feature type="transmembrane region" description="Helical" evidence="1">
    <location>
        <begin position="586"/>
        <end position="606"/>
    </location>
</feature>
<keyword evidence="1" id="KW-1133">Transmembrane helix</keyword>
<dbReference type="Proteomes" id="UP000295550">
    <property type="component" value="Unassembled WGS sequence"/>
</dbReference>
<dbReference type="AlphaFoldDB" id="A0A4R4IWG7"/>